<dbReference type="SUPFAM" id="SSF56672">
    <property type="entry name" value="DNA/RNA polymerases"/>
    <property type="match status" value="1"/>
</dbReference>
<dbReference type="OrthoDB" id="5845191at2759"/>
<keyword evidence="3" id="KW-1185">Reference proteome</keyword>
<gene>
    <name evidence="2" type="ORF">CAUJ_LOCUS6506</name>
</gene>
<reference evidence="2" key="1">
    <citation type="submission" date="2020-10" db="EMBL/GenBank/DDBJ databases">
        <authorList>
            <person name="Kikuchi T."/>
        </authorList>
    </citation>
    <scope>NUCLEOTIDE SEQUENCE</scope>
    <source>
        <strain evidence="2">NKZ352</strain>
    </source>
</reference>
<feature type="domain" description="Reverse transcriptase" evidence="1">
    <location>
        <begin position="1"/>
        <end position="138"/>
    </location>
</feature>
<evidence type="ECO:0000313" key="3">
    <source>
        <dbReference type="Proteomes" id="UP000835052"/>
    </source>
</evidence>
<dbReference type="InterPro" id="IPR043502">
    <property type="entry name" value="DNA/RNA_pol_sf"/>
</dbReference>
<name>A0A8S1H5C9_9PELO</name>
<proteinExistence type="predicted"/>
<dbReference type="AlphaFoldDB" id="A0A8S1H5C9"/>
<dbReference type="InterPro" id="IPR000477">
    <property type="entry name" value="RT_dom"/>
</dbReference>
<dbReference type="PROSITE" id="PS50878">
    <property type="entry name" value="RT_POL"/>
    <property type="match status" value="1"/>
</dbReference>
<dbReference type="Proteomes" id="UP000835052">
    <property type="component" value="Unassembled WGS sequence"/>
</dbReference>
<dbReference type="Pfam" id="PF00078">
    <property type="entry name" value="RVT_1"/>
    <property type="match status" value="1"/>
</dbReference>
<evidence type="ECO:0000313" key="2">
    <source>
        <dbReference type="EMBL" id="CAD6190587.1"/>
    </source>
</evidence>
<organism evidence="2 3">
    <name type="scientific">Caenorhabditis auriculariae</name>
    <dbReference type="NCBI Taxonomy" id="2777116"/>
    <lineage>
        <taxon>Eukaryota</taxon>
        <taxon>Metazoa</taxon>
        <taxon>Ecdysozoa</taxon>
        <taxon>Nematoda</taxon>
        <taxon>Chromadorea</taxon>
        <taxon>Rhabditida</taxon>
        <taxon>Rhabditina</taxon>
        <taxon>Rhabditomorpha</taxon>
        <taxon>Rhabditoidea</taxon>
        <taxon>Rhabditidae</taxon>
        <taxon>Peloderinae</taxon>
        <taxon>Caenorhabditis</taxon>
    </lineage>
</organism>
<comment type="caution">
    <text evidence="2">The sequence shown here is derived from an EMBL/GenBank/DDBJ whole genome shotgun (WGS) entry which is preliminary data.</text>
</comment>
<sequence length="138" mass="16081">MNWKGAVFVDLEKEFDRVPHELIWYSLRDHHVPEPLIDVVRTLYTDAHSQVQTTVGKSKPFPIQVGVHQGSALSALIFILVMDAITRDLHTEPPWTLLYADDVMLTTKTKAELQDLLTIWHVRFLEILEKIQRFFIVF</sequence>
<dbReference type="PANTHER" id="PTHR19446">
    <property type="entry name" value="REVERSE TRANSCRIPTASES"/>
    <property type="match status" value="1"/>
</dbReference>
<dbReference type="EMBL" id="CAJGYM010000016">
    <property type="protein sequence ID" value="CAD6190587.1"/>
    <property type="molecule type" value="Genomic_DNA"/>
</dbReference>
<evidence type="ECO:0000259" key="1">
    <source>
        <dbReference type="PROSITE" id="PS50878"/>
    </source>
</evidence>
<protein>
    <recommendedName>
        <fullName evidence="1">Reverse transcriptase domain-containing protein</fullName>
    </recommendedName>
</protein>
<accession>A0A8S1H5C9</accession>